<organism evidence="1">
    <name type="scientific">freshwater metagenome</name>
    <dbReference type="NCBI Taxonomy" id="449393"/>
    <lineage>
        <taxon>unclassified sequences</taxon>
        <taxon>metagenomes</taxon>
        <taxon>ecological metagenomes</taxon>
    </lineage>
</organism>
<proteinExistence type="predicted"/>
<protein>
    <submittedName>
        <fullName evidence="1">Unannotated protein</fullName>
    </submittedName>
</protein>
<dbReference type="AlphaFoldDB" id="A0A6J6GFS6"/>
<evidence type="ECO:0000313" key="1">
    <source>
        <dbReference type="EMBL" id="CAB4599130.1"/>
    </source>
</evidence>
<reference evidence="1" key="1">
    <citation type="submission" date="2020-05" db="EMBL/GenBank/DDBJ databases">
        <authorList>
            <person name="Chiriac C."/>
            <person name="Salcher M."/>
            <person name="Ghai R."/>
            <person name="Kavagutti S V."/>
        </authorList>
    </citation>
    <scope>NUCLEOTIDE SEQUENCE</scope>
</reference>
<dbReference type="EMBL" id="CAEZTS010000282">
    <property type="protein sequence ID" value="CAB4599130.1"/>
    <property type="molecule type" value="Genomic_DNA"/>
</dbReference>
<accession>A0A6J6GFS6</accession>
<gene>
    <name evidence="1" type="ORF">UFOPK1722_02092</name>
</gene>
<sequence>MNRPATIEGTALMASTTVRSGLAKRPFTSLRYTAVVMPRGTAMRLAIPTCWMVPMMA</sequence>
<name>A0A6J6GFS6_9ZZZZ</name>